<feature type="transmembrane region" description="Helical" evidence="8">
    <location>
        <begin position="88"/>
        <end position="107"/>
    </location>
</feature>
<sequence>MAQQVEHEVEAAKPKYDTKHADELSLENDDEVLLDGKDPRIKAIKRKTDLRICALLGLLYMMAAIDRVNLGNAVVAGMGVGLNLEGNAYTLLILVFFPFYIAFQPPAIAIARKVRPRRFITFIVVAWGIVTVGHGLVTSWRQMLALRALLGILEAGYFSTAAYLVSTWYIRREVAKRNSSFYLFGSMLGGFGGILAYGLQQMDGVGGKEGWRWIFIMEGVITIAMGLPAYVILVDFPEEAPRSWKFINEEEAKLVVARINADRRDVITPPFNLKHYLSHAKDWKIWFFALNFCMTSVVNYAVAYFLPIVLRNELGFSVAAAQCLNAPCYVFAIILGVSESYFSDKWNIRAPFFLFNCALAVMGVCVLGFAKPSGVRYFGAFFIVGPAFSNIPFALTYQANNILGQWKRAFCSATIVAAGGVGGIIGSLVFRNQDAPAYRPGFLEYKKAVALHDITKSNLVALRKRGVNLARSSLKLDGESTAPLSFEAYDLPSGNQRVLGQPHPEGTVIPLALRPLSHGNKELDLDTVVDTIKSLQANDGILTKKLAVHGTLLFRGLPIHNAHDFSKFAHAFGYQPHEIIGIVVDRPLLAPNVAPANEAPKEVLIYNHNESPQVPHAPEYIFFYSHKAPEIGGETPISSSLELFQRAKEEIPDFISELSAKGVLSKVTYKVDKQYEGGSTLKQAFGKNIEDGDDEATRRAKIEAQIARYGRGKHTTSEWVDESTLVLTHRLPAIRTQPDTHLPTLFTGLAAYWKNVQVNQDATGLARKKAVEQLYGDGTTIPVRYLEALAKITDEIRVLHKWQRGDVLVYDNIIAQHGRQPWGGEQSSRVVLASLFDGHKVPGAYSSDDWAQVVQAIDG</sequence>
<evidence type="ECO:0000256" key="5">
    <source>
        <dbReference type="ARBA" id="ARBA00023002"/>
    </source>
</evidence>
<keyword evidence="3 8" id="KW-0812">Transmembrane</keyword>
<dbReference type="SUPFAM" id="SSF51197">
    <property type="entry name" value="Clavaminate synthase-like"/>
    <property type="match status" value="1"/>
</dbReference>
<keyword evidence="4 8" id="KW-1133">Transmembrane helix</keyword>
<dbReference type="Gene3D" id="3.60.130.10">
    <property type="entry name" value="Clavaminate synthase-like"/>
    <property type="match status" value="1"/>
</dbReference>
<evidence type="ECO:0000259" key="9">
    <source>
        <dbReference type="Pfam" id="PF02668"/>
    </source>
</evidence>
<protein>
    <recommendedName>
        <fullName evidence="9">TauD/TfdA-like domain-containing protein</fullName>
    </recommendedName>
</protein>
<feature type="transmembrane region" description="Helical" evidence="8">
    <location>
        <begin position="181"/>
        <end position="199"/>
    </location>
</feature>
<evidence type="ECO:0000313" key="10">
    <source>
        <dbReference type="EMBL" id="RVX70906.1"/>
    </source>
</evidence>
<feature type="transmembrane region" description="Helical" evidence="8">
    <location>
        <begin position="211"/>
        <end position="233"/>
    </location>
</feature>
<feature type="domain" description="TauD/TfdA-like" evidence="9">
    <location>
        <begin position="537"/>
        <end position="825"/>
    </location>
</feature>
<feature type="transmembrane region" description="Helical" evidence="8">
    <location>
        <begin position="149"/>
        <end position="169"/>
    </location>
</feature>
<dbReference type="Proteomes" id="UP000288859">
    <property type="component" value="Unassembled WGS sequence"/>
</dbReference>
<dbReference type="Pfam" id="PF02668">
    <property type="entry name" value="TauD"/>
    <property type="match status" value="1"/>
</dbReference>
<feature type="transmembrane region" description="Helical" evidence="8">
    <location>
        <begin position="285"/>
        <end position="310"/>
    </location>
</feature>
<feature type="transmembrane region" description="Helical" evidence="8">
    <location>
        <begin position="350"/>
        <end position="370"/>
    </location>
</feature>
<feature type="transmembrane region" description="Helical" evidence="8">
    <location>
        <begin position="50"/>
        <end position="68"/>
    </location>
</feature>
<dbReference type="Gene3D" id="1.20.1250.20">
    <property type="entry name" value="MFS general substrate transporter like domains"/>
    <property type="match status" value="2"/>
</dbReference>
<dbReference type="Pfam" id="PF07690">
    <property type="entry name" value="MFS_1"/>
    <property type="match status" value="1"/>
</dbReference>
<evidence type="ECO:0000256" key="1">
    <source>
        <dbReference type="ARBA" id="ARBA00004141"/>
    </source>
</evidence>
<keyword evidence="5" id="KW-0560">Oxidoreductase</keyword>
<dbReference type="InterPro" id="IPR036259">
    <property type="entry name" value="MFS_trans_sf"/>
</dbReference>
<dbReference type="SUPFAM" id="SSF103473">
    <property type="entry name" value="MFS general substrate transporter"/>
    <property type="match status" value="1"/>
</dbReference>
<reference evidence="10 11" key="1">
    <citation type="submission" date="2017-03" db="EMBL/GenBank/DDBJ databases">
        <title>Genomes of endolithic fungi from Antarctica.</title>
        <authorList>
            <person name="Coleine C."/>
            <person name="Masonjones S."/>
            <person name="Stajich J.E."/>
        </authorList>
    </citation>
    <scope>NUCLEOTIDE SEQUENCE [LARGE SCALE GENOMIC DNA]</scope>
    <source>
        <strain evidence="10 11">CCFEE 6314</strain>
    </source>
</reference>
<evidence type="ECO:0000256" key="4">
    <source>
        <dbReference type="ARBA" id="ARBA00022989"/>
    </source>
</evidence>
<dbReference type="GO" id="GO:0022857">
    <property type="term" value="F:transmembrane transporter activity"/>
    <property type="evidence" value="ECO:0007669"/>
    <property type="project" value="InterPro"/>
</dbReference>
<dbReference type="PANTHER" id="PTHR43791:SF47">
    <property type="entry name" value="MAJOR FACILITATOR SUPERFAMILY (MFS) PROFILE DOMAIN-CONTAINING PROTEIN-RELATED"/>
    <property type="match status" value="1"/>
</dbReference>
<feature type="region of interest" description="Disordered" evidence="7">
    <location>
        <begin position="1"/>
        <end position="20"/>
    </location>
</feature>
<keyword evidence="6 8" id="KW-0472">Membrane</keyword>
<feature type="transmembrane region" description="Helical" evidence="8">
    <location>
        <begin position="409"/>
        <end position="430"/>
    </location>
</feature>
<comment type="subcellular location">
    <subcellularLocation>
        <location evidence="1">Membrane</location>
        <topology evidence="1">Multi-pass membrane protein</topology>
    </subcellularLocation>
</comment>
<proteinExistence type="predicted"/>
<evidence type="ECO:0000256" key="8">
    <source>
        <dbReference type="SAM" id="Phobius"/>
    </source>
</evidence>
<dbReference type="GO" id="GO:0016491">
    <property type="term" value="F:oxidoreductase activity"/>
    <property type="evidence" value="ECO:0007669"/>
    <property type="project" value="UniProtKB-KW"/>
</dbReference>
<dbReference type="VEuPathDB" id="FungiDB:PV10_01381"/>
<evidence type="ECO:0000256" key="2">
    <source>
        <dbReference type="ARBA" id="ARBA00022448"/>
    </source>
</evidence>
<evidence type="ECO:0000313" key="11">
    <source>
        <dbReference type="Proteomes" id="UP000288859"/>
    </source>
</evidence>
<organism evidence="10 11">
    <name type="scientific">Exophiala mesophila</name>
    <name type="common">Black yeast-like fungus</name>
    <dbReference type="NCBI Taxonomy" id="212818"/>
    <lineage>
        <taxon>Eukaryota</taxon>
        <taxon>Fungi</taxon>
        <taxon>Dikarya</taxon>
        <taxon>Ascomycota</taxon>
        <taxon>Pezizomycotina</taxon>
        <taxon>Eurotiomycetes</taxon>
        <taxon>Chaetothyriomycetidae</taxon>
        <taxon>Chaetothyriales</taxon>
        <taxon>Herpotrichiellaceae</taxon>
        <taxon>Exophiala</taxon>
    </lineage>
</organism>
<name>A0A438N589_EXOME</name>
<keyword evidence="2" id="KW-0813">Transport</keyword>
<feature type="transmembrane region" description="Helical" evidence="8">
    <location>
        <begin position="119"/>
        <end position="137"/>
    </location>
</feature>
<dbReference type="InterPro" id="IPR011701">
    <property type="entry name" value="MFS"/>
</dbReference>
<dbReference type="OrthoDB" id="408743at2759"/>
<accession>A0A438N589</accession>
<comment type="caution">
    <text evidence="10">The sequence shown here is derived from an EMBL/GenBank/DDBJ whole genome shotgun (WGS) entry which is preliminary data.</text>
</comment>
<gene>
    <name evidence="10" type="ORF">B0A52_06063</name>
</gene>
<evidence type="ECO:0000256" key="6">
    <source>
        <dbReference type="ARBA" id="ARBA00023136"/>
    </source>
</evidence>
<evidence type="ECO:0000256" key="7">
    <source>
        <dbReference type="SAM" id="MobiDB-lite"/>
    </source>
</evidence>
<dbReference type="GO" id="GO:0016020">
    <property type="term" value="C:membrane"/>
    <property type="evidence" value="ECO:0007669"/>
    <property type="project" value="UniProtKB-SubCell"/>
</dbReference>
<feature type="transmembrane region" description="Helical" evidence="8">
    <location>
        <begin position="316"/>
        <end position="338"/>
    </location>
</feature>
<dbReference type="InterPro" id="IPR042098">
    <property type="entry name" value="TauD-like_sf"/>
</dbReference>
<dbReference type="AlphaFoldDB" id="A0A438N589"/>
<dbReference type="FunFam" id="1.20.1250.20:FF:000018">
    <property type="entry name" value="MFS transporter permease"/>
    <property type="match status" value="1"/>
</dbReference>
<dbReference type="VEuPathDB" id="FungiDB:PV10_02332"/>
<evidence type="ECO:0000256" key="3">
    <source>
        <dbReference type="ARBA" id="ARBA00022692"/>
    </source>
</evidence>
<dbReference type="PANTHER" id="PTHR43791">
    <property type="entry name" value="PERMEASE-RELATED"/>
    <property type="match status" value="1"/>
</dbReference>
<dbReference type="EMBL" id="NAJM01000020">
    <property type="protein sequence ID" value="RVX70906.1"/>
    <property type="molecule type" value="Genomic_DNA"/>
</dbReference>
<feature type="transmembrane region" description="Helical" evidence="8">
    <location>
        <begin position="376"/>
        <end position="397"/>
    </location>
</feature>
<dbReference type="InterPro" id="IPR003819">
    <property type="entry name" value="TauD/TfdA-like"/>
</dbReference>